<reference evidence="2" key="1">
    <citation type="journal article" date="2021" name="Proc. Natl. Acad. Sci. U.S.A.">
        <title>Three genomes in the algal genus Volvox reveal the fate of a haploid sex-determining region after a transition to homothallism.</title>
        <authorList>
            <person name="Yamamoto K."/>
            <person name="Hamaji T."/>
            <person name="Kawai-Toyooka H."/>
            <person name="Matsuzaki R."/>
            <person name="Takahashi F."/>
            <person name="Nishimura Y."/>
            <person name="Kawachi M."/>
            <person name="Noguchi H."/>
            <person name="Minakuchi Y."/>
            <person name="Umen J.G."/>
            <person name="Toyoda A."/>
            <person name="Nozaki H."/>
        </authorList>
    </citation>
    <scope>NUCLEOTIDE SEQUENCE</scope>
    <source>
        <strain evidence="2">NIES-3785</strain>
    </source>
</reference>
<evidence type="ECO:0000313" key="2">
    <source>
        <dbReference type="EMBL" id="GIM00105.1"/>
    </source>
</evidence>
<feature type="compositionally biased region" description="Low complexity" evidence="1">
    <location>
        <begin position="375"/>
        <end position="390"/>
    </location>
</feature>
<organism evidence="2 3">
    <name type="scientific">Volvox reticuliferus</name>
    <dbReference type="NCBI Taxonomy" id="1737510"/>
    <lineage>
        <taxon>Eukaryota</taxon>
        <taxon>Viridiplantae</taxon>
        <taxon>Chlorophyta</taxon>
        <taxon>core chlorophytes</taxon>
        <taxon>Chlorophyceae</taxon>
        <taxon>CS clade</taxon>
        <taxon>Chlamydomonadales</taxon>
        <taxon>Volvocaceae</taxon>
        <taxon>Volvox</taxon>
    </lineage>
</organism>
<dbReference type="AlphaFoldDB" id="A0A8J4DDW4"/>
<feature type="region of interest" description="Disordered" evidence="1">
    <location>
        <begin position="357"/>
        <end position="407"/>
    </location>
</feature>
<dbReference type="Proteomes" id="UP000722791">
    <property type="component" value="Unassembled WGS sequence"/>
</dbReference>
<comment type="caution">
    <text evidence="2">The sequence shown here is derived from an EMBL/GenBank/DDBJ whole genome shotgun (WGS) entry which is preliminary data.</text>
</comment>
<feature type="compositionally biased region" description="Polar residues" evidence="1">
    <location>
        <begin position="307"/>
        <end position="316"/>
    </location>
</feature>
<feature type="region of interest" description="Disordered" evidence="1">
    <location>
        <begin position="132"/>
        <end position="247"/>
    </location>
</feature>
<feature type="compositionally biased region" description="Basic and acidic residues" evidence="1">
    <location>
        <begin position="397"/>
        <end position="407"/>
    </location>
</feature>
<feature type="region of interest" description="Disordered" evidence="1">
    <location>
        <begin position="489"/>
        <end position="522"/>
    </location>
</feature>
<feature type="region of interest" description="Disordered" evidence="1">
    <location>
        <begin position="561"/>
        <end position="672"/>
    </location>
</feature>
<feature type="region of interest" description="Disordered" evidence="1">
    <location>
        <begin position="435"/>
        <end position="461"/>
    </location>
</feature>
<feature type="non-terminal residue" evidence="2">
    <location>
        <position position="672"/>
    </location>
</feature>
<feature type="region of interest" description="Disordered" evidence="1">
    <location>
        <begin position="1"/>
        <end position="75"/>
    </location>
</feature>
<evidence type="ECO:0000256" key="1">
    <source>
        <dbReference type="SAM" id="MobiDB-lite"/>
    </source>
</evidence>
<feature type="compositionally biased region" description="Acidic residues" evidence="1">
    <location>
        <begin position="44"/>
        <end position="55"/>
    </location>
</feature>
<protein>
    <submittedName>
        <fullName evidence="2">Uncharacterized protein</fullName>
    </submittedName>
</protein>
<proteinExistence type="predicted"/>
<dbReference type="EMBL" id="BNCQ01000007">
    <property type="protein sequence ID" value="GIM00105.1"/>
    <property type="molecule type" value="Genomic_DNA"/>
</dbReference>
<name>A0A8J4DDW4_9CHLO</name>
<feature type="compositionally biased region" description="Low complexity" evidence="1">
    <location>
        <begin position="287"/>
        <end position="300"/>
    </location>
</feature>
<evidence type="ECO:0000313" key="3">
    <source>
        <dbReference type="Proteomes" id="UP000722791"/>
    </source>
</evidence>
<gene>
    <name evidence="2" type="ORF">Vretimale_5029</name>
</gene>
<feature type="non-terminal residue" evidence="2">
    <location>
        <position position="1"/>
    </location>
</feature>
<feature type="compositionally biased region" description="Gly residues" evidence="1">
    <location>
        <begin position="659"/>
        <end position="672"/>
    </location>
</feature>
<sequence length="672" mass="67614">AYSRHALQGGGRLNEGGADSSSIVEDLQSPLLEPPGDIAHLAVDEEPFSGEDVASDESTRAGGQEPCGTGASRMGRAVSQWMIPEDVAPAALPAAVVSVSPGKAEDVDEGAVACSSTAANVKVMASSDVGGVPYPGAHHGSGPAPSTGDGGTPFRSSSGGDDRGADGGFGGFGGGGVGGSGGTPAAGAASSSADEEEGGNAREEAEGVNISHSAPATGADAAPFHAPDELQGGRVAGGNADVAGRRDWGPGVGAIHYWLKDLAMERRTELAIIQQQQPVLFDRRHQQQQNQQQEQQQQQQGTDYDGRTQTQAQSRPESLPPLDGSVGNGGGMLLVADPGLISGISVCRAAADVQRDLPSSGDGGAGGDASIGTLGPVDDGSGGDAAAPAGPGVGGSIREECSGRPAETNREGFQAAVYATNMVGAEAAVGLVRSRPDVAEESRERATREGATENEGIGQAARWTQSYGGSVEAEVSEGLLAAGTAAAVQRHGGDMASGGTDSELQLGGDASSDEAERAATEKVVELLTHPEEFIQELQEEEGPGWVSPDYVMGVVAAAKDPGVGIPQRHQQRRQEHLQPPPEQDVLVPELEEGIGRGSGPQGGEQLRPQSPSDGEGAPRDDLQEFLQTGPLYGAPGASHHHPAGPMESWAQPAGPAGSISGGGGGGAANGAP</sequence>
<feature type="region of interest" description="Disordered" evidence="1">
    <location>
        <begin position="283"/>
        <end position="326"/>
    </location>
</feature>
<accession>A0A8J4DDW4</accession>
<feature type="compositionally biased region" description="Basic and acidic residues" evidence="1">
    <location>
        <begin position="435"/>
        <end position="451"/>
    </location>
</feature>
<feature type="compositionally biased region" description="Gly residues" evidence="1">
    <location>
        <begin position="166"/>
        <end position="184"/>
    </location>
</feature>